<dbReference type="InterPro" id="IPR051531">
    <property type="entry name" value="N-acetyltransferase"/>
</dbReference>
<dbReference type="GO" id="GO:0016746">
    <property type="term" value="F:acyltransferase activity"/>
    <property type="evidence" value="ECO:0007669"/>
    <property type="project" value="UniProtKB-KW"/>
</dbReference>
<dbReference type="InterPro" id="IPR000182">
    <property type="entry name" value="GNAT_dom"/>
</dbReference>
<keyword evidence="2" id="KW-0808">Transferase</keyword>
<dbReference type="PANTHER" id="PTHR43792">
    <property type="entry name" value="GNAT FAMILY, PUTATIVE (AFU_ORTHOLOGUE AFUA_3G00765)-RELATED-RELATED"/>
    <property type="match status" value="1"/>
</dbReference>
<sequence length="177" mass="20256">MTPLFSTRLQLIPLSESDLEHLLTSRRALEISRGLTVSNLELNAENGFMEEFAEATRHFVLPNVKAHPEAWFWYTNWLIVHREWNLTIGGIGVAGPPDNTGQTMIGYFMDRKFEGQNYTTEAVGCFVDWLFQHPDVQTVVADTPVNHVASQRVLQKNGFRWAGEVEEGIRWRKSRPA</sequence>
<dbReference type="InterPro" id="IPR016181">
    <property type="entry name" value="Acyl_CoA_acyltransferase"/>
</dbReference>
<evidence type="ECO:0000313" key="3">
    <source>
        <dbReference type="Proteomes" id="UP001597116"/>
    </source>
</evidence>
<name>A0ABW3Q5F7_9BACT</name>
<evidence type="ECO:0000313" key="2">
    <source>
        <dbReference type="EMBL" id="MFD1140688.1"/>
    </source>
</evidence>
<dbReference type="EC" id="2.3.-.-" evidence="2"/>
<evidence type="ECO:0000259" key="1">
    <source>
        <dbReference type="PROSITE" id="PS51186"/>
    </source>
</evidence>
<proteinExistence type="predicted"/>
<dbReference type="EMBL" id="JBHTLP010000002">
    <property type="protein sequence ID" value="MFD1140688.1"/>
    <property type="molecule type" value="Genomic_DNA"/>
</dbReference>
<gene>
    <name evidence="2" type="ORF">ACFQ4C_06200</name>
</gene>
<keyword evidence="2" id="KW-0012">Acyltransferase</keyword>
<dbReference type="Pfam" id="PF13302">
    <property type="entry name" value="Acetyltransf_3"/>
    <property type="match status" value="1"/>
</dbReference>
<reference evidence="3" key="1">
    <citation type="journal article" date="2019" name="Int. J. Syst. Evol. Microbiol.">
        <title>The Global Catalogue of Microorganisms (GCM) 10K type strain sequencing project: providing services to taxonomists for standard genome sequencing and annotation.</title>
        <authorList>
            <consortium name="The Broad Institute Genomics Platform"/>
            <consortium name="The Broad Institute Genome Sequencing Center for Infectious Disease"/>
            <person name="Wu L."/>
            <person name="Ma J."/>
        </authorList>
    </citation>
    <scope>NUCLEOTIDE SEQUENCE [LARGE SCALE GENOMIC DNA]</scope>
    <source>
        <strain evidence="3">CCUG 55608</strain>
    </source>
</reference>
<dbReference type="SUPFAM" id="SSF55729">
    <property type="entry name" value="Acyl-CoA N-acyltransferases (Nat)"/>
    <property type="match status" value="1"/>
</dbReference>
<dbReference type="Proteomes" id="UP001597116">
    <property type="component" value="Unassembled WGS sequence"/>
</dbReference>
<dbReference type="PANTHER" id="PTHR43792:SF13">
    <property type="entry name" value="ACETYLTRANSFERASE"/>
    <property type="match status" value="1"/>
</dbReference>
<dbReference type="Gene3D" id="3.40.630.30">
    <property type="match status" value="1"/>
</dbReference>
<dbReference type="RefSeq" id="WP_265989198.1">
    <property type="nucleotide sequence ID" value="NZ_CP110973.1"/>
</dbReference>
<organism evidence="2 3">
    <name type="scientific">Larkinella insperata</name>
    <dbReference type="NCBI Taxonomy" id="332158"/>
    <lineage>
        <taxon>Bacteria</taxon>
        <taxon>Pseudomonadati</taxon>
        <taxon>Bacteroidota</taxon>
        <taxon>Cytophagia</taxon>
        <taxon>Cytophagales</taxon>
        <taxon>Spirosomataceae</taxon>
        <taxon>Larkinella</taxon>
    </lineage>
</organism>
<dbReference type="PROSITE" id="PS51186">
    <property type="entry name" value="GNAT"/>
    <property type="match status" value="1"/>
</dbReference>
<feature type="domain" description="N-acetyltransferase" evidence="1">
    <location>
        <begin position="35"/>
        <end position="176"/>
    </location>
</feature>
<keyword evidence="3" id="KW-1185">Reference proteome</keyword>
<comment type="caution">
    <text evidence="2">The sequence shown here is derived from an EMBL/GenBank/DDBJ whole genome shotgun (WGS) entry which is preliminary data.</text>
</comment>
<protein>
    <submittedName>
        <fullName evidence="2">GNAT family N-acetyltransferase</fullName>
        <ecNumber evidence="2">2.3.-.-</ecNumber>
    </submittedName>
</protein>
<accession>A0ABW3Q5F7</accession>